<dbReference type="GO" id="GO:0031418">
    <property type="term" value="F:L-ascorbic acid binding"/>
    <property type="evidence" value="ECO:0007669"/>
    <property type="project" value="UniProtKB-KW"/>
</dbReference>
<evidence type="ECO:0000256" key="4">
    <source>
        <dbReference type="ARBA" id="ARBA00006511"/>
    </source>
</evidence>
<dbReference type="InterPro" id="IPR013547">
    <property type="entry name" value="P4H_N"/>
</dbReference>
<gene>
    <name evidence="16" type="ORF">BXYJ_LOCUS6797</name>
</gene>
<dbReference type="Gene3D" id="2.60.120.620">
    <property type="entry name" value="q2cbj1_9rhob like domain"/>
    <property type="match status" value="1"/>
</dbReference>
<evidence type="ECO:0000256" key="1">
    <source>
        <dbReference type="ARBA" id="ARBA00001961"/>
    </source>
</evidence>
<dbReference type="FunFam" id="2.60.120.620:FF:000001">
    <property type="entry name" value="Prolyl 4-hydroxylase subunit alpha 2"/>
    <property type="match status" value="1"/>
</dbReference>
<keyword evidence="10" id="KW-0560">Oxidoreductase</keyword>
<dbReference type="GO" id="GO:0004656">
    <property type="term" value="F:procollagen-proline 4-dioxygenase activity"/>
    <property type="evidence" value="ECO:0007669"/>
    <property type="project" value="UniProtKB-EC"/>
</dbReference>
<keyword evidence="11" id="KW-0408">Iron</keyword>
<evidence type="ECO:0000259" key="15">
    <source>
        <dbReference type="PROSITE" id="PS51471"/>
    </source>
</evidence>
<dbReference type="Pfam" id="PF08336">
    <property type="entry name" value="P4Ha_N"/>
    <property type="match status" value="1"/>
</dbReference>
<evidence type="ECO:0000256" key="8">
    <source>
        <dbReference type="ARBA" id="ARBA00022896"/>
    </source>
</evidence>
<evidence type="ECO:0000256" key="7">
    <source>
        <dbReference type="ARBA" id="ARBA00022824"/>
    </source>
</evidence>
<evidence type="ECO:0000313" key="19">
    <source>
        <dbReference type="Proteomes" id="UP000659654"/>
    </source>
</evidence>
<dbReference type="SMART" id="SM00702">
    <property type="entry name" value="P4Hc"/>
    <property type="match status" value="1"/>
</dbReference>
<evidence type="ECO:0000256" key="3">
    <source>
        <dbReference type="ARBA" id="ARBA00004319"/>
    </source>
</evidence>
<dbReference type="WBParaSite" id="BXY_1621900.1">
    <property type="protein sequence ID" value="BXY_1621900.1"/>
    <property type="gene ID" value="BXY_1621900"/>
</dbReference>
<accession>A0A1I7ST50</accession>
<keyword evidence="8" id="KW-0847">Vitamin C</keyword>
<keyword evidence="6" id="KW-0479">Metal-binding</keyword>
<dbReference type="EMBL" id="CAJFCV020000003">
    <property type="protein sequence ID" value="CAG9108731.1"/>
    <property type="molecule type" value="Genomic_DNA"/>
</dbReference>
<name>A0A1I7ST50_BURXY</name>
<dbReference type="Proteomes" id="UP000659654">
    <property type="component" value="Unassembled WGS sequence"/>
</dbReference>
<dbReference type="PANTHER" id="PTHR10869:SF244">
    <property type="entry name" value="PROLYL 4-HYDROXYLASE SUBUNIT ALPHA-2"/>
    <property type="match status" value="1"/>
</dbReference>
<dbReference type="SMR" id="A0A1I7ST50"/>
<dbReference type="Proteomes" id="UP000095284">
    <property type="component" value="Unplaced"/>
</dbReference>
<evidence type="ECO:0000313" key="16">
    <source>
        <dbReference type="EMBL" id="CAD5221676.1"/>
    </source>
</evidence>
<dbReference type="EMBL" id="CAJFDI010000003">
    <property type="protein sequence ID" value="CAD5221676.1"/>
    <property type="molecule type" value="Genomic_DNA"/>
</dbReference>
<dbReference type="Pfam" id="PF23558">
    <property type="entry name" value="TPR_P4H"/>
    <property type="match status" value="1"/>
</dbReference>
<evidence type="ECO:0000313" key="18">
    <source>
        <dbReference type="Proteomes" id="UP000095284"/>
    </source>
</evidence>
<keyword evidence="13" id="KW-0175">Coiled coil</keyword>
<reference evidence="20" key="1">
    <citation type="submission" date="2016-11" db="UniProtKB">
        <authorList>
            <consortium name="WormBaseParasite"/>
        </authorList>
    </citation>
    <scope>IDENTIFICATION</scope>
</reference>
<evidence type="ECO:0000256" key="2">
    <source>
        <dbReference type="ARBA" id="ARBA00002035"/>
    </source>
</evidence>
<keyword evidence="7" id="KW-0256">Endoplasmic reticulum</keyword>
<proteinExistence type="inferred from homology"/>
<evidence type="ECO:0000256" key="14">
    <source>
        <dbReference type="SAM" id="SignalP"/>
    </source>
</evidence>
<dbReference type="AlphaFoldDB" id="A0A1I7ST50"/>
<feature type="coiled-coil region" evidence="13">
    <location>
        <begin position="45"/>
        <end position="72"/>
    </location>
</feature>
<evidence type="ECO:0000256" key="6">
    <source>
        <dbReference type="ARBA" id="ARBA00022723"/>
    </source>
</evidence>
<dbReference type="Proteomes" id="UP000582659">
    <property type="component" value="Unassembled WGS sequence"/>
</dbReference>
<sequence length="548" mass="62956">MNVRLILLGLFVVHHGGADLFTSMADLQRLLQMEKDIPRVIENYIQSENDRLENLKKMVQKYRSKNSNVEKNMEYASNPVNAFRMIKRLSDTWKTLQEKMRSDRTEEFIQNISYAGRAHLPEQEDLSGAVVGLLRLQDTYRLDTKDLANGKVGKVQTSRGMTAQEVFDVGRISYNAEDYYHTLMWMEEALERAKKEDPPTIGEHDILEYLAFAYFKQGNVKHALIATDRLYKLWPEHPRAKGNIKWYEDQLAADGVKRSDFRKNPGRVSNPRPNDGLELAERNIYEALCRNEVPVSVKATSQLYCYYKRDRPFLIIAPFKVEILRYNPLAVLFRDVMSDDEVSVIQSLASPKLARATVQNSETGQLETASYRISKSAWLKATEHEVVDRVNKRIDLMTNLEQETAEELQIANYGIGGHYDPHFDFARKEETKAFSDLGTGNRIATVLFYMTQPQTGGGTVFTELKTSVMPSKNDALFWYNLYRSGEGDLRTRHAACPVLLGVKWVSNKWIHELGQEFRRPCGLRPSDQERFVGDLGGPEPRFYANLRS</sequence>
<dbReference type="FunFam" id="1.25.40.10:FF:000006">
    <property type="entry name" value="Prolyl 4-hydroxylase subunit alpha 2"/>
    <property type="match status" value="1"/>
</dbReference>
<dbReference type="eggNOG" id="KOG1591">
    <property type="taxonomic scope" value="Eukaryota"/>
</dbReference>
<dbReference type="GO" id="GO:0005506">
    <property type="term" value="F:iron ion binding"/>
    <property type="evidence" value="ECO:0007669"/>
    <property type="project" value="InterPro"/>
</dbReference>
<evidence type="ECO:0000256" key="10">
    <source>
        <dbReference type="ARBA" id="ARBA00023002"/>
    </source>
</evidence>
<keyword evidence="9" id="KW-0223">Dioxygenase</keyword>
<evidence type="ECO:0000256" key="9">
    <source>
        <dbReference type="ARBA" id="ARBA00022964"/>
    </source>
</evidence>
<keyword evidence="19" id="KW-1185">Reference proteome</keyword>
<dbReference type="Pfam" id="PF13640">
    <property type="entry name" value="2OG-FeII_Oxy_3"/>
    <property type="match status" value="1"/>
</dbReference>
<keyword evidence="12" id="KW-0325">Glycoprotein</keyword>
<dbReference type="PANTHER" id="PTHR10869">
    <property type="entry name" value="PROLYL 4-HYDROXYLASE ALPHA SUBUNIT"/>
    <property type="match status" value="1"/>
</dbReference>
<comment type="subcellular location">
    <subcellularLocation>
        <location evidence="3">Endoplasmic reticulum lumen</location>
    </subcellularLocation>
</comment>
<dbReference type="Gene3D" id="6.10.140.1460">
    <property type="match status" value="1"/>
</dbReference>
<comment type="similarity">
    <text evidence="4">Belongs to the P4HA family.</text>
</comment>
<dbReference type="PROSITE" id="PS51471">
    <property type="entry name" value="FE2OG_OXY"/>
    <property type="match status" value="1"/>
</dbReference>
<feature type="domain" description="Fe2OG dioxygenase" evidence="15">
    <location>
        <begin position="404"/>
        <end position="512"/>
    </location>
</feature>
<dbReference type="EC" id="1.14.11.2" evidence="5"/>
<protein>
    <recommendedName>
        <fullName evidence="5">procollagen-proline 4-dioxygenase</fullName>
        <ecNumber evidence="5">1.14.11.2</ecNumber>
    </recommendedName>
</protein>
<organism evidence="18 20">
    <name type="scientific">Bursaphelenchus xylophilus</name>
    <name type="common">Pinewood nematode worm</name>
    <name type="synonym">Aphelenchoides xylophilus</name>
    <dbReference type="NCBI Taxonomy" id="6326"/>
    <lineage>
        <taxon>Eukaryota</taxon>
        <taxon>Metazoa</taxon>
        <taxon>Ecdysozoa</taxon>
        <taxon>Nematoda</taxon>
        <taxon>Chromadorea</taxon>
        <taxon>Rhabditida</taxon>
        <taxon>Tylenchina</taxon>
        <taxon>Tylenchomorpha</taxon>
        <taxon>Aphelenchoidea</taxon>
        <taxon>Aphelenchoididae</taxon>
        <taxon>Bursaphelenchus</taxon>
    </lineage>
</organism>
<dbReference type="OrthoDB" id="420380at2759"/>
<dbReference type="GO" id="GO:0005788">
    <property type="term" value="C:endoplasmic reticulum lumen"/>
    <property type="evidence" value="ECO:0007669"/>
    <property type="project" value="UniProtKB-SubCell"/>
</dbReference>
<dbReference type="InterPro" id="IPR011990">
    <property type="entry name" value="TPR-like_helical_dom_sf"/>
</dbReference>
<dbReference type="SUPFAM" id="SSF48452">
    <property type="entry name" value="TPR-like"/>
    <property type="match status" value="1"/>
</dbReference>
<evidence type="ECO:0000313" key="20">
    <source>
        <dbReference type="WBParaSite" id="BXY_1621900.1"/>
    </source>
</evidence>
<dbReference type="InterPro" id="IPR044862">
    <property type="entry name" value="Pro_4_hyd_alph_FE2OG_OXY"/>
</dbReference>
<comment type="function">
    <text evidence="2">Catalyzes the post-translational formation of 4-hydroxyproline in -Xaa-Pro-Gly- sequences in collagens and other proteins.</text>
</comment>
<feature type="signal peptide" evidence="14">
    <location>
        <begin position="1"/>
        <end position="18"/>
    </location>
</feature>
<reference evidence="17" key="2">
    <citation type="submission" date="2020-08" db="EMBL/GenBank/DDBJ databases">
        <authorList>
            <person name="Kikuchi T."/>
        </authorList>
    </citation>
    <scope>NUCLEOTIDE SEQUENCE</scope>
    <source>
        <strain evidence="16">Ka4C1</strain>
    </source>
</reference>
<evidence type="ECO:0000256" key="5">
    <source>
        <dbReference type="ARBA" id="ARBA00012269"/>
    </source>
</evidence>
<feature type="chain" id="PRO_5035360203" description="procollagen-proline 4-dioxygenase" evidence="14">
    <location>
        <begin position="19"/>
        <end position="548"/>
    </location>
</feature>
<evidence type="ECO:0000256" key="12">
    <source>
        <dbReference type="ARBA" id="ARBA00023180"/>
    </source>
</evidence>
<dbReference type="InterPro" id="IPR045054">
    <property type="entry name" value="P4HA-like"/>
</dbReference>
<dbReference type="InterPro" id="IPR005123">
    <property type="entry name" value="Oxoglu/Fe-dep_dioxygenase_dom"/>
</dbReference>
<evidence type="ECO:0000313" key="17">
    <source>
        <dbReference type="EMBL" id="CAG9108731.1"/>
    </source>
</evidence>
<evidence type="ECO:0000256" key="11">
    <source>
        <dbReference type="ARBA" id="ARBA00023004"/>
    </source>
</evidence>
<evidence type="ECO:0000256" key="13">
    <source>
        <dbReference type="SAM" id="Coils"/>
    </source>
</evidence>
<dbReference type="Gene3D" id="1.25.40.10">
    <property type="entry name" value="Tetratricopeptide repeat domain"/>
    <property type="match status" value="1"/>
</dbReference>
<keyword evidence="14" id="KW-0732">Signal</keyword>
<comment type="cofactor">
    <cofactor evidence="1">
        <name>L-ascorbate</name>
        <dbReference type="ChEBI" id="CHEBI:38290"/>
    </cofactor>
</comment>
<dbReference type="InterPro" id="IPR006620">
    <property type="entry name" value="Pro_4_hyd_alph"/>
</dbReference>
<dbReference type="InterPro" id="IPR059068">
    <property type="entry name" value="TPR_P4H"/>
</dbReference>